<dbReference type="GO" id="GO:0047769">
    <property type="term" value="F:arogenate dehydratase activity"/>
    <property type="evidence" value="ECO:0007669"/>
    <property type="project" value="UniProtKB-UniRule"/>
</dbReference>
<evidence type="ECO:0000259" key="12">
    <source>
        <dbReference type="PROSITE" id="PS51171"/>
    </source>
</evidence>
<proteinExistence type="predicted"/>
<evidence type="ECO:0000256" key="3">
    <source>
        <dbReference type="ARBA" id="ARBA00013259"/>
    </source>
</evidence>
<keyword evidence="14" id="KW-1185">Reference proteome</keyword>
<dbReference type="InterPro" id="IPR018528">
    <property type="entry name" value="Preph_deHydtase_CS"/>
</dbReference>
<dbReference type="PROSITE" id="PS00858">
    <property type="entry name" value="PREPHENATE_DEHYDR_2"/>
    <property type="match status" value="1"/>
</dbReference>
<dbReference type="CDD" id="cd13631">
    <property type="entry name" value="PBP2_Ct-PDT_like"/>
    <property type="match status" value="1"/>
</dbReference>
<comment type="subcellular location">
    <subcellularLocation>
        <location evidence="1 11">Plastid</location>
        <location evidence="1 11">Chloroplast stroma</location>
    </subcellularLocation>
</comment>
<sequence>MQAISPPSPNNLKTLVRTTTTTTPRPLLLRVSPPRLVVQCAYRADSSSVNFPNGVGTSRADWQSSCAILASKVVSQEQPTEKTGGADHVAAVNGHKTTIDLNLIPIQKVPDNNKPHQPPKPLTVTDLSPAPMHGSQLRVAYQGVPGAYSEAAAGKAYPNCEAIPCDQFEVAFQAVELWIADRAVLPIENSLGGSIHRNYDLLLRHRLHIVGEVQLPVHHCLLALPGVRKEYLTRVISHPQALAQCELTLTKLGLNVVREAVDDTAGAAEFVAANNLRDTAAIASARAANLYGLNILADGIQDDSSNVTRFVMLAREPIIPRTDRPFKTSIVFAHDKGTSVLFKVLSAFAFRNISLTKIESRPHRNRPIRLVDDANVGTAKHFEYMFYVDFEASMADVRAQNALAEVQEFTSFLRVLGSYPMDMTPWCPSGGD</sequence>
<keyword evidence="7 11" id="KW-0809">Transit peptide</keyword>
<evidence type="ECO:0000256" key="1">
    <source>
        <dbReference type="ARBA" id="ARBA00004470"/>
    </source>
</evidence>
<keyword evidence="10 11" id="KW-0456">Lyase</keyword>
<evidence type="ECO:0000256" key="7">
    <source>
        <dbReference type="ARBA" id="ARBA00022946"/>
    </source>
</evidence>
<evidence type="ECO:0000259" key="13">
    <source>
        <dbReference type="PROSITE" id="PS51671"/>
    </source>
</evidence>
<dbReference type="InterPro" id="IPR045865">
    <property type="entry name" value="ACT-like_dom_sf"/>
</dbReference>
<dbReference type="RefSeq" id="XP_015873188.1">
    <property type="nucleotide sequence ID" value="XM_016017702.3"/>
</dbReference>
<dbReference type="GO" id="GO:0009094">
    <property type="term" value="P:L-phenylalanine biosynthetic process"/>
    <property type="evidence" value="ECO:0007669"/>
    <property type="project" value="UniProtKB-UniPathway"/>
</dbReference>
<name>A0A6P3ZHR9_ZIZJJ</name>
<dbReference type="PROSITE" id="PS51671">
    <property type="entry name" value="ACT"/>
    <property type="match status" value="1"/>
</dbReference>
<evidence type="ECO:0000313" key="14">
    <source>
        <dbReference type="Proteomes" id="UP001652623"/>
    </source>
</evidence>
<feature type="domain" description="Prephenate dehydratase" evidence="12">
    <location>
        <begin position="138"/>
        <end position="315"/>
    </location>
</feature>
<keyword evidence="8 11" id="KW-0057">Aromatic amino acid biosynthesis</keyword>
<keyword evidence="5 11" id="KW-0028">Amino-acid biosynthesis</keyword>
<evidence type="ECO:0000256" key="4">
    <source>
        <dbReference type="ARBA" id="ARBA00022528"/>
    </source>
</evidence>
<dbReference type="Pfam" id="PF00800">
    <property type="entry name" value="PDT"/>
    <property type="match status" value="1"/>
</dbReference>
<evidence type="ECO:0000313" key="15">
    <source>
        <dbReference type="RefSeq" id="XP_015873188.1"/>
    </source>
</evidence>
<dbReference type="Gene3D" id="3.30.70.260">
    <property type="match status" value="1"/>
</dbReference>
<feature type="domain" description="ACT" evidence="13">
    <location>
        <begin position="329"/>
        <end position="420"/>
    </location>
</feature>
<dbReference type="FunFam" id="3.40.190.10:FF:000028">
    <property type="entry name" value="Arogenate dehydratase"/>
    <property type="match status" value="1"/>
</dbReference>
<accession>A0A6P3ZHR9</accession>
<protein>
    <recommendedName>
        <fullName evidence="3 11">Arogenate dehydratase</fullName>
        <ecNumber evidence="3 11">4.2.1.91</ecNumber>
    </recommendedName>
</protein>
<dbReference type="GO" id="GO:0009570">
    <property type="term" value="C:chloroplast stroma"/>
    <property type="evidence" value="ECO:0007669"/>
    <property type="project" value="UniProtKB-SubCell"/>
</dbReference>
<dbReference type="PROSITE" id="PS51171">
    <property type="entry name" value="PREPHENATE_DEHYDR_3"/>
    <property type="match status" value="1"/>
</dbReference>
<dbReference type="SUPFAM" id="SSF55021">
    <property type="entry name" value="ACT-like"/>
    <property type="match status" value="1"/>
</dbReference>
<gene>
    <name evidence="15" type="primary">LOC107410289</name>
</gene>
<dbReference type="PANTHER" id="PTHR21022">
    <property type="entry name" value="PREPHENATE DEHYDRATASE P PROTEIN"/>
    <property type="match status" value="1"/>
</dbReference>
<dbReference type="PANTHER" id="PTHR21022:SF19">
    <property type="entry name" value="PREPHENATE DEHYDRATASE-RELATED"/>
    <property type="match status" value="1"/>
</dbReference>
<evidence type="ECO:0000256" key="5">
    <source>
        <dbReference type="ARBA" id="ARBA00022605"/>
    </source>
</evidence>
<dbReference type="Gene3D" id="3.40.190.10">
    <property type="entry name" value="Periplasmic binding protein-like II"/>
    <property type="match status" value="2"/>
</dbReference>
<dbReference type="InterPro" id="IPR001086">
    <property type="entry name" value="Preph_deHydtase"/>
</dbReference>
<dbReference type="KEGG" id="zju:107410289"/>
<dbReference type="InterPro" id="IPR002912">
    <property type="entry name" value="ACT_dom"/>
</dbReference>
<evidence type="ECO:0000256" key="10">
    <source>
        <dbReference type="ARBA" id="ARBA00023239"/>
    </source>
</evidence>
<dbReference type="Proteomes" id="UP001652623">
    <property type="component" value="Chromosome 10"/>
</dbReference>
<dbReference type="PROSITE" id="PS00857">
    <property type="entry name" value="PREPHENATE_DEHYDR_1"/>
    <property type="match status" value="1"/>
</dbReference>
<dbReference type="InParanoid" id="A0A6P3ZHR9"/>
<evidence type="ECO:0000256" key="11">
    <source>
        <dbReference type="RuleBase" id="RU363004"/>
    </source>
</evidence>
<comment type="function">
    <text evidence="11">Converts the prephenate produced from the shikimate-chorismate pathway into phenylalanine.</text>
</comment>
<dbReference type="AlphaFoldDB" id="A0A6P3ZHR9"/>
<comment type="pathway">
    <text evidence="2 11">Amino-acid biosynthesis; L-phenylalanine biosynthesis; L-phenylalanine from L-arogenate: step 1/1.</text>
</comment>
<dbReference type="SUPFAM" id="SSF53850">
    <property type="entry name" value="Periplasmic binding protein-like II"/>
    <property type="match status" value="1"/>
</dbReference>
<organism evidence="14 15">
    <name type="scientific">Ziziphus jujuba</name>
    <name type="common">Chinese jujube</name>
    <name type="synonym">Ziziphus sativa</name>
    <dbReference type="NCBI Taxonomy" id="326968"/>
    <lineage>
        <taxon>Eukaryota</taxon>
        <taxon>Viridiplantae</taxon>
        <taxon>Streptophyta</taxon>
        <taxon>Embryophyta</taxon>
        <taxon>Tracheophyta</taxon>
        <taxon>Spermatophyta</taxon>
        <taxon>Magnoliopsida</taxon>
        <taxon>eudicotyledons</taxon>
        <taxon>Gunneridae</taxon>
        <taxon>Pentapetalae</taxon>
        <taxon>rosids</taxon>
        <taxon>fabids</taxon>
        <taxon>Rosales</taxon>
        <taxon>Rhamnaceae</taxon>
        <taxon>Paliureae</taxon>
        <taxon>Ziziphus</taxon>
    </lineage>
</organism>
<reference evidence="15" key="1">
    <citation type="submission" date="2025-08" db="UniProtKB">
        <authorList>
            <consortium name="RefSeq"/>
        </authorList>
    </citation>
    <scope>IDENTIFICATION</scope>
    <source>
        <tissue evidence="15">Seedling</tissue>
    </source>
</reference>
<dbReference type="GeneID" id="107410289"/>
<evidence type="ECO:0000256" key="2">
    <source>
        <dbReference type="ARBA" id="ARBA00004929"/>
    </source>
</evidence>
<keyword evidence="9 11" id="KW-0584">Phenylalanine biosynthesis</keyword>
<evidence type="ECO:0000256" key="8">
    <source>
        <dbReference type="ARBA" id="ARBA00023141"/>
    </source>
</evidence>
<dbReference type="FunFam" id="3.30.70.260:FF:000019">
    <property type="entry name" value="Arogenate dehydratase"/>
    <property type="match status" value="1"/>
</dbReference>
<evidence type="ECO:0000256" key="9">
    <source>
        <dbReference type="ARBA" id="ARBA00023222"/>
    </source>
</evidence>
<keyword evidence="4 11" id="KW-0150">Chloroplast</keyword>
<dbReference type="CDD" id="cd04905">
    <property type="entry name" value="ACT_CM-PDT"/>
    <property type="match status" value="1"/>
</dbReference>
<dbReference type="EC" id="4.2.1.91" evidence="3 11"/>
<dbReference type="FunFam" id="3.40.190.10:FF:000031">
    <property type="entry name" value="Arogenate dehydratase"/>
    <property type="match status" value="1"/>
</dbReference>
<keyword evidence="6 11" id="KW-0934">Plastid</keyword>
<dbReference type="FunCoup" id="A0A6P3ZHR9">
    <property type="interactions" value="278"/>
</dbReference>
<comment type="catalytic activity">
    <reaction evidence="11">
        <text>L-arogenate + H(+) = L-phenylalanine + CO2 + H2O</text>
        <dbReference type="Rhea" id="RHEA:12536"/>
        <dbReference type="ChEBI" id="CHEBI:15377"/>
        <dbReference type="ChEBI" id="CHEBI:15378"/>
        <dbReference type="ChEBI" id="CHEBI:16526"/>
        <dbReference type="ChEBI" id="CHEBI:58095"/>
        <dbReference type="ChEBI" id="CHEBI:58180"/>
        <dbReference type="EC" id="4.2.1.91"/>
    </reaction>
</comment>
<evidence type="ECO:0000256" key="6">
    <source>
        <dbReference type="ARBA" id="ARBA00022640"/>
    </source>
</evidence>
<dbReference type="GO" id="GO:0004664">
    <property type="term" value="F:prephenate dehydratase activity"/>
    <property type="evidence" value="ECO:0007669"/>
    <property type="project" value="InterPro"/>
</dbReference>
<dbReference type="UniPathway" id="UPA00121">
    <property type="reaction ID" value="UER00344"/>
</dbReference>